<dbReference type="AlphaFoldDB" id="A0AAD3NUE3"/>
<evidence type="ECO:0000313" key="2">
    <source>
        <dbReference type="EMBL" id="GLJ59252.1"/>
    </source>
</evidence>
<keyword evidence="1" id="KW-1133">Transmembrane helix</keyword>
<keyword evidence="1" id="KW-0472">Membrane</keyword>
<protein>
    <submittedName>
        <fullName evidence="2">Uncharacterized protein</fullName>
    </submittedName>
</protein>
<gene>
    <name evidence="2" type="ORF">SUGI_1499730</name>
</gene>
<keyword evidence="3" id="KW-1185">Reference proteome</keyword>
<evidence type="ECO:0000313" key="3">
    <source>
        <dbReference type="Proteomes" id="UP001234787"/>
    </source>
</evidence>
<keyword evidence="1" id="KW-0812">Transmembrane</keyword>
<organism evidence="2 3">
    <name type="scientific">Cryptomeria japonica</name>
    <name type="common">Japanese cedar</name>
    <name type="synonym">Cupressus japonica</name>
    <dbReference type="NCBI Taxonomy" id="3369"/>
    <lineage>
        <taxon>Eukaryota</taxon>
        <taxon>Viridiplantae</taxon>
        <taxon>Streptophyta</taxon>
        <taxon>Embryophyta</taxon>
        <taxon>Tracheophyta</taxon>
        <taxon>Spermatophyta</taxon>
        <taxon>Pinopsida</taxon>
        <taxon>Pinidae</taxon>
        <taxon>Conifers II</taxon>
        <taxon>Cupressales</taxon>
        <taxon>Cupressaceae</taxon>
        <taxon>Cryptomeria</taxon>
    </lineage>
</organism>
<comment type="caution">
    <text evidence="2">The sequence shown here is derived from an EMBL/GenBank/DDBJ whole genome shotgun (WGS) entry which is preliminary data.</text>
</comment>
<sequence length="118" mass="12774">MGTGSVQRETDSQSKSVLKPLHRGGKVVLYPYMGEIVLLPFTGSLMHQWSQLTLKFFEKLVGLDVYIYYSAVPTSVCIACLLQSGSTKSTAFPAAEGTCAFVAGADWGTKGQWIMGKC</sequence>
<dbReference type="Proteomes" id="UP001234787">
    <property type="component" value="Unassembled WGS sequence"/>
</dbReference>
<name>A0AAD3NUE3_CRYJA</name>
<accession>A0AAD3NUE3</accession>
<dbReference type="EMBL" id="BSEH01000780">
    <property type="protein sequence ID" value="GLJ59252.1"/>
    <property type="molecule type" value="Genomic_DNA"/>
</dbReference>
<feature type="transmembrane region" description="Helical" evidence="1">
    <location>
        <begin position="27"/>
        <end position="46"/>
    </location>
</feature>
<proteinExistence type="predicted"/>
<evidence type="ECO:0000256" key="1">
    <source>
        <dbReference type="SAM" id="Phobius"/>
    </source>
</evidence>
<reference evidence="2" key="1">
    <citation type="submission" date="2022-12" db="EMBL/GenBank/DDBJ databases">
        <title>Chromosome-Level Genome Assembly of Japanese Cedar (Cryptomeriajaponica D. Don).</title>
        <authorList>
            <person name="Fujino T."/>
            <person name="Yamaguchi K."/>
            <person name="Yokoyama T."/>
            <person name="Hamanaka T."/>
            <person name="Harazono Y."/>
            <person name="Kamada H."/>
            <person name="Kobayashi W."/>
            <person name="Ujino-Ihara T."/>
            <person name="Uchiyama K."/>
            <person name="Matsumoto A."/>
            <person name="Izuno A."/>
            <person name="Tsumura Y."/>
            <person name="Toyoda A."/>
            <person name="Shigenobu S."/>
            <person name="Moriguchi Y."/>
            <person name="Ueno S."/>
            <person name="Kasahara M."/>
        </authorList>
    </citation>
    <scope>NUCLEOTIDE SEQUENCE</scope>
</reference>
<feature type="transmembrane region" description="Helical" evidence="1">
    <location>
        <begin position="66"/>
        <end position="82"/>
    </location>
</feature>